<dbReference type="EC" id="4.2.2.29" evidence="7"/>
<proteinExistence type="inferred from homology"/>
<dbReference type="InterPro" id="IPR003770">
    <property type="entry name" value="MLTG-like"/>
</dbReference>
<name>A0ABS5QMZ9_9BACT</name>
<gene>
    <name evidence="7" type="primary">mltG</name>
    <name evidence="8" type="ORF">VAMP_114n50</name>
</gene>
<dbReference type="EMBL" id="JAEDAM010000041">
    <property type="protein sequence ID" value="MBS8122108.1"/>
    <property type="molecule type" value="Genomic_DNA"/>
</dbReference>
<evidence type="ECO:0000256" key="7">
    <source>
        <dbReference type="HAMAP-Rule" id="MF_02065"/>
    </source>
</evidence>
<keyword evidence="5 7" id="KW-0456">Lyase</keyword>
<evidence type="ECO:0000313" key="8">
    <source>
        <dbReference type="EMBL" id="MBS8122108.1"/>
    </source>
</evidence>
<comment type="function">
    <text evidence="7">Functions as a peptidoglycan terminase that cleaves nascent peptidoglycan strands endolytically to terminate their elongation.</text>
</comment>
<dbReference type="HAMAP" id="MF_02065">
    <property type="entry name" value="MltG"/>
    <property type="match status" value="1"/>
</dbReference>
<evidence type="ECO:0000256" key="5">
    <source>
        <dbReference type="ARBA" id="ARBA00023239"/>
    </source>
</evidence>
<evidence type="ECO:0000256" key="3">
    <source>
        <dbReference type="ARBA" id="ARBA00022989"/>
    </source>
</evidence>
<keyword evidence="4 7" id="KW-0472">Membrane</keyword>
<feature type="transmembrane region" description="Helical" evidence="7">
    <location>
        <begin position="6"/>
        <end position="24"/>
    </location>
</feature>
<keyword evidence="9" id="KW-1185">Reference proteome</keyword>
<organism evidence="8 9">
    <name type="scientific">Candidatus Vampirococcus lugosii</name>
    <dbReference type="NCBI Taxonomy" id="2789015"/>
    <lineage>
        <taxon>Bacteria</taxon>
        <taxon>Candidatus Absconditibacteriota</taxon>
        <taxon>Vampirococcus</taxon>
    </lineage>
</organism>
<comment type="catalytic activity">
    <reaction evidence="7">
        <text>a peptidoglycan chain = a peptidoglycan chain with N-acetyl-1,6-anhydromuramyl-[peptide] at the reducing end + a peptidoglycan chain with N-acetylglucosamine at the non-reducing end.</text>
        <dbReference type="EC" id="4.2.2.29"/>
    </reaction>
</comment>
<reference evidence="8 9" key="1">
    <citation type="journal article" date="2021" name="Nat. Commun.">
        <title>Reductive evolution and unique predatory mode in the CPR bacterium Vampirococcus lugosii.</title>
        <authorList>
            <person name="Moreira D."/>
            <person name="Zivanovic Y."/>
            <person name="Lopez-Archilla A.I."/>
            <person name="Iniesto M."/>
            <person name="Lopez-Garcia P."/>
        </authorList>
    </citation>
    <scope>NUCLEOTIDE SEQUENCE [LARGE SCALE GENOMIC DNA]</scope>
    <source>
        <strain evidence="8">Chiprana</strain>
    </source>
</reference>
<keyword evidence="1 7" id="KW-1003">Cell membrane</keyword>
<comment type="caution">
    <text evidence="8">The sequence shown here is derived from an EMBL/GenBank/DDBJ whole genome shotgun (WGS) entry which is preliminary data.</text>
</comment>
<comment type="similarity">
    <text evidence="7">Belongs to the transglycosylase MltG family.</text>
</comment>
<evidence type="ECO:0000256" key="2">
    <source>
        <dbReference type="ARBA" id="ARBA00022692"/>
    </source>
</evidence>
<protein>
    <recommendedName>
        <fullName evidence="7">Endolytic murein transglycosylase</fullName>
        <ecNumber evidence="7">4.2.2.29</ecNumber>
    </recommendedName>
    <alternativeName>
        <fullName evidence="7">Peptidoglycan lytic transglycosylase</fullName>
    </alternativeName>
    <alternativeName>
        <fullName evidence="7">Peptidoglycan polymerization terminase</fullName>
    </alternativeName>
</protein>
<keyword evidence="3 7" id="KW-1133">Transmembrane helix</keyword>
<dbReference type="PANTHER" id="PTHR30518:SF2">
    <property type="entry name" value="ENDOLYTIC MUREIN TRANSGLYCOSYLASE"/>
    <property type="match status" value="1"/>
</dbReference>
<dbReference type="Proteomes" id="UP000680365">
    <property type="component" value="Unassembled WGS sequence"/>
</dbReference>
<evidence type="ECO:0000256" key="6">
    <source>
        <dbReference type="ARBA" id="ARBA00023316"/>
    </source>
</evidence>
<evidence type="ECO:0000256" key="1">
    <source>
        <dbReference type="ARBA" id="ARBA00022475"/>
    </source>
</evidence>
<dbReference type="Pfam" id="PF02618">
    <property type="entry name" value="YceG"/>
    <property type="match status" value="1"/>
</dbReference>
<evidence type="ECO:0000313" key="9">
    <source>
        <dbReference type="Proteomes" id="UP000680365"/>
    </source>
</evidence>
<keyword evidence="2 7" id="KW-0812">Transmembrane</keyword>
<evidence type="ECO:0000256" key="4">
    <source>
        <dbReference type="ARBA" id="ARBA00023136"/>
    </source>
</evidence>
<comment type="subcellular location">
    <subcellularLocation>
        <location evidence="7">Cell membrane</location>
        <topology evidence="7">Single-pass membrane protein</topology>
    </subcellularLocation>
</comment>
<feature type="site" description="Important for catalytic activity" evidence="7">
    <location>
        <position position="228"/>
    </location>
</feature>
<sequence length="351" mass="40792">MKKKFFVYSFLLILLSFLFSFYLLNKNLIINKQLVINHGDGFRNLISDFSYLDKISLLAYNKINNKDTSIFPGVYNFSGSYTKSEFFEKINKGPDKNYTYITIIEGRSIYDIDDYLANNGYINFGDYINYVSDKKNISKYIEKYEFLKFDFEINNLEGFLYPDTYKIDLGGDFLGQLVDLQLQNFNKKVWEMHKNDFDGFNQKLNKDGNNYNLSFYDIIILASIIEKEENLNQNKPEIAGIFINRLNSSCPGAFRIDADITLCYGLKKPYKYCTSSVIVENLYDSDNLYNTRAVSGLTPSPISNPELITIESLLNYNSTNKCYYLHDNNGKIHSSVNIQEHNILKSKYLNK</sequence>
<dbReference type="PANTHER" id="PTHR30518">
    <property type="entry name" value="ENDOLYTIC MUREIN TRANSGLYCOSYLASE"/>
    <property type="match status" value="1"/>
</dbReference>
<accession>A0ABS5QMZ9</accession>
<keyword evidence="6 7" id="KW-0961">Cell wall biogenesis/degradation</keyword>
<dbReference type="NCBIfam" id="TIGR00247">
    <property type="entry name" value="endolytic transglycosylase MltG"/>
    <property type="match status" value="1"/>
</dbReference>